<accession>A0ABP9ASP9</accession>
<comment type="caution">
    <text evidence="1">The sequence shown here is derived from an EMBL/GenBank/DDBJ whole genome shotgun (WGS) entry which is preliminary data.</text>
</comment>
<proteinExistence type="predicted"/>
<evidence type="ECO:0008006" key="3">
    <source>
        <dbReference type="Google" id="ProtNLM"/>
    </source>
</evidence>
<sequence>MNNCSKDENLTDQVENLNWRKDGNSELDQWLNTKFLDPYNIQIRYKWDRAKISIGADVVPVLEDQVMPVGNTILQAYLKPYEVVTAPSFMKVYPPKEFFFAGSVRYNSNGSVQLGIAEGGKAIILYDLNNYDPSNLPGVLRMLHTIHHEFGHILHQNKLYDTEYGQLSAGKYNGDWTSQSQQTALNGGFITPYSMSAIQEDFVEMISTLLVEGQEYFDSQVEQASEEGAAILRKKEEMVVNYYQKNWNIDFRELQNLVQQAIYQIVPSDPNDYIGEGLSYTSLTADPSTLATNNWSPSFLQVFNQYDETINSYNSNYRAGYVELYFDEDGKMKMRTRTNNTSTNSYYIADFEFNMSKDNGIITFSYIGPYANSNSTYGYSNARGFESSTQQLINYFKNHRFKFEWPQGYPSSRAKLVVVDDETNFVLGSLGELTN</sequence>
<reference evidence="2" key="1">
    <citation type="journal article" date="2019" name="Int. J. Syst. Evol. Microbiol.">
        <title>The Global Catalogue of Microorganisms (GCM) 10K type strain sequencing project: providing services to taxonomists for standard genome sequencing and annotation.</title>
        <authorList>
            <consortium name="The Broad Institute Genomics Platform"/>
            <consortium name="The Broad Institute Genome Sequencing Center for Infectious Disease"/>
            <person name="Wu L."/>
            <person name="Ma J."/>
        </authorList>
    </citation>
    <scope>NUCLEOTIDE SEQUENCE [LARGE SCALE GENOMIC DNA]</scope>
    <source>
        <strain evidence="2">JCM 18200</strain>
    </source>
</reference>
<evidence type="ECO:0000313" key="1">
    <source>
        <dbReference type="EMBL" id="GAA4785174.1"/>
    </source>
</evidence>
<dbReference type="InterPro" id="IPR030890">
    <property type="entry name" value="LP_HExxH_w_TonB"/>
</dbReference>
<organism evidence="1 2">
    <name type="scientific">Olivibacter ginsenosidimutans</name>
    <dbReference type="NCBI Taxonomy" id="1176537"/>
    <lineage>
        <taxon>Bacteria</taxon>
        <taxon>Pseudomonadati</taxon>
        <taxon>Bacteroidota</taxon>
        <taxon>Sphingobacteriia</taxon>
        <taxon>Sphingobacteriales</taxon>
        <taxon>Sphingobacteriaceae</taxon>
        <taxon>Olivibacter</taxon>
    </lineage>
</organism>
<keyword evidence="2" id="KW-1185">Reference proteome</keyword>
<dbReference type="SUPFAM" id="SSF55486">
    <property type="entry name" value="Metalloproteases ('zincins'), catalytic domain"/>
    <property type="match status" value="1"/>
</dbReference>
<dbReference type="Gene3D" id="3.40.390.70">
    <property type="match status" value="1"/>
</dbReference>
<evidence type="ECO:0000313" key="2">
    <source>
        <dbReference type="Proteomes" id="UP001501411"/>
    </source>
</evidence>
<protein>
    <recommendedName>
        <fullName evidence="3">Substrate import-associated zinc metallohydrolase lipoprotein</fullName>
    </recommendedName>
</protein>
<dbReference type="NCBIfam" id="TIGR04549">
    <property type="entry name" value="LP_HExxH_w_tonB"/>
    <property type="match status" value="1"/>
</dbReference>
<name>A0ABP9ASP9_9SPHI</name>
<gene>
    <name evidence="1" type="ORF">GCM10023231_11240</name>
</gene>
<dbReference type="EMBL" id="BAABIQ010000005">
    <property type="protein sequence ID" value="GAA4785174.1"/>
    <property type="molecule type" value="Genomic_DNA"/>
</dbReference>
<dbReference type="Pfam" id="PF15890">
    <property type="entry name" value="Peptidase_Mx1"/>
    <property type="match status" value="1"/>
</dbReference>
<dbReference type="Proteomes" id="UP001501411">
    <property type="component" value="Unassembled WGS sequence"/>
</dbReference>